<feature type="region of interest" description="Disordered" evidence="1">
    <location>
        <begin position="127"/>
        <end position="155"/>
    </location>
</feature>
<gene>
    <name evidence="2" type="ORF">C7M84_016295</name>
</gene>
<proteinExistence type="predicted"/>
<feature type="compositionally biased region" description="Pro residues" evidence="1">
    <location>
        <begin position="220"/>
        <end position="232"/>
    </location>
</feature>
<dbReference type="EMBL" id="QCYY01003050">
    <property type="protein sequence ID" value="ROT65722.1"/>
    <property type="molecule type" value="Genomic_DNA"/>
</dbReference>
<comment type="caution">
    <text evidence="2">The sequence shown here is derived from an EMBL/GenBank/DDBJ whole genome shotgun (WGS) entry which is preliminary data.</text>
</comment>
<sequence length="441" mass="47774">MALGTRVLVASAQTRPTLPTLPPFLPSLSSTHHPSTPLSYHSTPFLPSLHSSQLPLHFTLSLRSSHIPGSLFPVLPSPLSLQLLPHFNSPSPPLSLFFKFSTSSHFCLLPPPPPPRPRIELLISPRPTDLYPSDVQPSSPTGVVRNITKKQKTTRNLNSTPLLSIPFLSFPSSLPPSPSPLPFPSSSLSPTSTPPSPQPFKHLSSLSPFPSSSHQTSTSSPPPHCQPLPHLPDPPLHPFPSLSSFPFHRSITSYHLFPFSSSCSTPSPFPTPPPPLHFLLFLLPPITPQHPSSSLPSLFFPLLKPFPSHLPLPLLPFHLSSPLSFFLLSPLPPPSILANTSSQLSLLPLCLSLSPLLPSTSSHKRPVLGFQKLPLSLVLAPSCISHTSAFSSPFHSFTPELHPLVLISQPSSLARLSNQTINFPLINMSSRSVHNTQLLSP</sequence>
<keyword evidence="3" id="KW-1185">Reference proteome</keyword>
<dbReference type="AlphaFoldDB" id="A0A3R7LVN8"/>
<evidence type="ECO:0000313" key="2">
    <source>
        <dbReference type="EMBL" id="ROT65722.1"/>
    </source>
</evidence>
<feature type="region of interest" description="Disordered" evidence="1">
    <location>
        <begin position="181"/>
        <end position="232"/>
    </location>
</feature>
<evidence type="ECO:0000256" key="1">
    <source>
        <dbReference type="SAM" id="MobiDB-lite"/>
    </source>
</evidence>
<reference evidence="2 3" key="1">
    <citation type="submission" date="2018-04" db="EMBL/GenBank/DDBJ databases">
        <authorList>
            <person name="Zhang X."/>
            <person name="Yuan J."/>
            <person name="Li F."/>
            <person name="Xiang J."/>
        </authorList>
    </citation>
    <scope>NUCLEOTIDE SEQUENCE [LARGE SCALE GENOMIC DNA]</scope>
    <source>
        <tissue evidence="2">Muscle</tissue>
    </source>
</reference>
<organism evidence="2 3">
    <name type="scientific">Penaeus vannamei</name>
    <name type="common">Whiteleg shrimp</name>
    <name type="synonym">Litopenaeus vannamei</name>
    <dbReference type="NCBI Taxonomy" id="6689"/>
    <lineage>
        <taxon>Eukaryota</taxon>
        <taxon>Metazoa</taxon>
        <taxon>Ecdysozoa</taxon>
        <taxon>Arthropoda</taxon>
        <taxon>Crustacea</taxon>
        <taxon>Multicrustacea</taxon>
        <taxon>Malacostraca</taxon>
        <taxon>Eumalacostraca</taxon>
        <taxon>Eucarida</taxon>
        <taxon>Decapoda</taxon>
        <taxon>Dendrobranchiata</taxon>
        <taxon>Penaeoidea</taxon>
        <taxon>Penaeidae</taxon>
        <taxon>Penaeus</taxon>
    </lineage>
</organism>
<reference evidence="2 3" key="2">
    <citation type="submission" date="2019-01" db="EMBL/GenBank/DDBJ databases">
        <title>The decoding of complex shrimp genome reveals the adaptation for benthos swimmer, frequently molting mechanism and breeding impact on genome.</title>
        <authorList>
            <person name="Sun Y."/>
            <person name="Gao Y."/>
            <person name="Yu Y."/>
        </authorList>
    </citation>
    <scope>NUCLEOTIDE SEQUENCE [LARGE SCALE GENOMIC DNA]</scope>
    <source>
        <tissue evidence="2">Muscle</tissue>
    </source>
</reference>
<protein>
    <submittedName>
        <fullName evidence="2">Uncharacterized protein</fullName>
    </submittedName>
</protein>
<evidence type="ECO:0000313" key="3">
    <source>
        <dbReference type="Proteomes" id="UP000283509"/>
    </source>
</evidence>
<dbReference type="Proteomes" id="UP000283509">
    <property type="component" value="Unassembled WGS sequence"/>
</dbReference>
<name>A0A3R7LVN8_PENVA</name>
<accession>A0A3R7LVN8</accession>
<feature type="compositionally biased region" description="Low complexity" evidence="1">
    <location>
        <begin position="199"/>
        <end position="219"/>
    </location>
</feature>